<feature type="signal peptide" evidence="4">
    <location>
        <begin position="1"/>
        <end position="17"/>
    </location>
</feature>
<dbReference type="AlphaFoldDB" id="A0AA48QW21"/>
<proteinExistence type="inferred from homology"/>
<dbReference type="GeneID" id="85495808"/>
<keyword evidence="6" id="KW-1185">Reference proteome</keyword>
<evidence type="ECO:0000256" key="4">
    <source>
        <dbReference type="SAM" id="SignalP"/>
    </source>
</evidence>
<protein>
    <submittedName>
        <fullName evidence="5">Uncharacterized protein</fullName>
    </submittedName>
</protein>
<reference evidence="5" key="1">
    <citation type="journal article" date="2023" name="BMC Genomics">
        <title>Chromosome-level genome assemblies of Cutaneotrichosporon spp. (Trichosporonales, Basidiomycota) reveal imbalanced evolution between nucleotide sequences and chromosome synteny.</title>
        <authorList>
            <person name="Kobayashi Y."/>
            <person name="Kayamori A."/>
            <person name="Aoki K."/>
            <person name="Shiwa Y."/>
            <person name="Matsutani M."/>
            <person name="Fujita N."/>
            <person name="Sugita T."/>
            <person name="Iwasaki W."/>
            <person name="Tanaka N."/>
            <person name="Takashima M."/>
        </authorList>
    </citation>
    <scope>NUCLEOTIDE SEQUENCE</scope>
    <source>
        <strain evidence="5">HIS019</strain>
    </source>
</reference>
<dbReference type="Proteomes" id="UP001233271">
    <property type="component" value="Chromosome 4"/>
</dbReference>
<accession>A0AA48QW21</accession>
<gene>
    <name evidence="5" type="ORF">CcaverHIS019_0407580</name>
</gene>
<feature type="chain" id="PRO_5041252277" evidence="4">
    <location>
        <begin position="18"/>
        <end position="302"/>
    </location>
</feature>
<dbReference type="SUPFAM" id="SSF55895">
    <property type="entry name" value="Ribonuclease Rh-like"/>
    <property type="match status" value="1"/>
</dbReference>
<evidence type="ECO:0000256" key="3">
    <source>
        <dbReference type="SAM" id="MobiDB-lite"/>
    </source>
</evidence>
<evidence type="ECO:0000256" key="1">
    <source>
        <dbReference type="ARBA" id="ARBA00007469"/>
    </source>
</evidence>
<evidence type="ECO:0000313" key="5">
    <source>
        <dbReference type="EMBL" id="BEI91938.1"/>
    </source>
</evidence>
<organism evidence="5 6">
    <name type="scientific">Cutaneotrichosporon cavernicola</name>
    <dbReference type="NCBI Taxonomy" id="279322"/>
    <lineage>
        <taxon>Eukaryota</taxon>
        <taxon>Fungi</taxon>
        <taxon>Dikarya</taxon>
        <taxon>Basidiomycota</taxon>
        <taxon>Agaricomycotina</taxon>
        <taxon>Tremellomycetes</taxon>
        <taxon>Trichosporonales</taxon>
        <taxon>Trichosporonaceae</taxon>
        <taxon>Cutaneotrichosporon</taxon>
    </lineage>
</organism>
<comment type="similarity">
    <text evidence="1 2">Belongs to the RNase T2 family.</text>
</comment>
<dbReference type="GO" id="GO:0033897">
    <property type="term" value="F:ribonuclease T2 activity"/>
    <property type="evidence" value="ECO:0007669"/>
    <property type="project" value="InterPro"/>
</dbReference>
<dbReference type="Gene3D" id="3.90.730.10">
    <property type="entry name" value="Ribonuclease T2-like"/>
    <property type="match status" value="1"/>
</dbReference>
<dbReference type="InterPro" id="IPR036430">
    <property type="entry name" value="RNase_T2-like_sf"/>
</dbReference>
<dbReference type="RefSeq" id="XP_060457203.1">
    <property type="nucleotide sequence ID" value="XM_060600628.1"/>
</dbReference>
<evidence type="ECO:0000313" key="6">
    <source>
        <dbReference type="Proteomes" id="UP001233271"/>
    </source>
</evidence>
<name>A0AA48QW21_9TREE</name>
<dbReference type="GO" id="GO:0003723">
    <property type="term" value="F:RNA binding"/>
    <property type="evidence" value="ECO:0007669"/>
    <property type="project" value="InterPro"/>
</dbReference>
<keyword evidence="4" id="KW-0732">Signal</keyword>
<dbReference type="Pfam" id="PF00445">
    <property type="entry name" value="Ribonuclease_T2"/>
    <property type="match status" value="1"/>
</dbReference>
<evidence type="ECO:0000256" key="2">
    <source>
        <dbReference type="RuleBase" id="RU004328"/>
    </source>
</evidence>
<dbReference type="KEGG" id="ccac:CcaHIS019_0407580"/>
<feature type="region of interest" description="Disordered" evidence="3">
    <location>
        <begin position="278"/>
        <end position="302"/>
    </location>
</feature>
<dbReference type="EMBL" id="AP028215">
    <property type="protein sequence ID" value="BEI91938.1"/>
    <property type="molecule type" value="Genomic_DNA"/>
</dbReference>
<dbReference type="InterPro" id="IPR001568">
    <property type="entry name" value="RNase_T2-like"/>
</dbReference>
<sequence length="302" mass="33232">MVVSLALLTVLLPLGAAVDCSPYTNTISCSSKGVDVCCVPAAGRFVFRQRFEPDAGDNGSWGIEGLDVLECDGSPATRAGGKLTHEAIGSLCARTKGFDVEENEAAWAQSEVGEGVEEVWERVWNTAGRYVTSLCDEDADVPRFFDTLLGLHNRMKVGEALEHAGIVTSADTTYRLEDIESALTPFGQPILLCEERTLTRVLWTLHARGNLAGWTTADHGTLHTTCPSEGIVYPPSTVPLPTSTTWDQIYRPTMRPITLSYDENKRVKYDDEPKQKKLGFFKDHDARRAGGDHGHDKYRDEL</sequence>